<reference evidence="2 3" key="1">
    <citation type="journal article" date="2021" name="Sci. Rep.">
        <title>The distribution of antibiotic resistance genes in chicken gut microbiota commensals.</title>
        <authorList>
            <person name="Juricova H."/>
            <person name="Matiasovicova J."/>
            <person name="Kubasova T."/>
            <person name="Cejkova D."/>
            <person name="Rychlik I."/>
        </authorList>
    </citation>
    <scope>NUCLEOTIDE SEQUENCE [LARGE SCALE GENOMIC DNA]</scope>
    <source>
        <strain evidence="2 3">An421</strain>
    </source>
</reference>
<protein>
    <submittedName>
        <fullName evidence="2">Nucleotidyltransferase domain-containing protein</fullName>
    </submittedName>
</protein>
<dbReference type="GO" id="GO:0016779">
    <property type="term" value="F:nucleotidyltransferase activity"/>
    <property type="evidence" value="ECO:0007669"/>
    <property type="project" value="InterPro"/>
</dbReference>
<proteinExistence type="predicted"/>
<dbReference type="InterPro" id="IPR043519">
    <property type="entry name" value="NT_sf"/>
</dbReference>
<organism evidence="2 3">
    <name type="scientific">Caecibacteroides pullorum</name>
    <dbReference type="NCBI Taxonomy" id="2725562"/>
    <lineage>
        <taxon>Bacteria</taxon>
        <taxon>Pseudomonadati</taxon>
        <taxon>Bacteroidota</taxon>
        <taxon>Bacteroidia</taxon>
        <taxon>Bacteroidales</taxon>
        <taxon>Bacteroidaceae</taxon>
        <taxon>Caecibacteroides</taxon>
    </lineage>
</organism>
<dbReference type="EMBL" id="JACJMO010000024">
    <property type="protein sequence ID" value="MBM6858424.1"/>
    <property type="molecule type" value="Genomic_DNA"/>
</dbReference>
<evidence type="ECO:0000313" key="2">
    <source>
        <dbReference type="EMBL" id="MBM6858424.1"/>
    </source>
</evidence>
<dbReference type="CDD" id="cd05403">
    <property type="entry name" value="NT_KNTase_like"/>
    <property type="match status" value="1"/>
</dbReference>
<gene>
    <name evidence="2" type="ORF">H6D15_12580</name>
</gene>
<name>A0AA41DAM4_9BACT</name>
<dbReference type="PANTHER" id="PTHR33933">
    <property type="entry name" value="NUCLEOTIDYLTRANSFERASE"/>
    <property type="match status" value="1"/>
</dbReference>
<dbReference type="InterPro" id="IPR002934">
    <property type="entry name" value="Polymerase_NTP_transf_dom"/>
</dbReference>
<dbReference type="RefSeq" id="WP_204972837.1">
    <property type="nucleotide sequence ID" value="NZ_JAAZTS010000023.1"/>
</dbReference>
<dbReference type="InterPro" id="IPR052548">
    <property type="entry name" value="Type_VII_TA_antitoxin"/>
</dbReference>
<dbReference type="AlphaFoldDB" id="A0AA41DAM4"/>
<dbReference type="Pfam" id="PF01909">
    <property type="entry name" value="NTP_transf_2"/>
    <property type="match status" value="1"/>
</dbReference>
<evidence type="ECO:0000313" key="3">
    <source>
        <dbReference type="Proteomes" id="UP000698924"/>
    </source>
</evidence>
<dbReference type="SUPFAM" id="SSF81301">
    <property type="entry name" value="Nucleotidyltransferase"/>
    <property type="match status" value="1"/>
</dbReference>
<dbReference type="PANTHER" id="PTHR33933:SF1">
    <property type="entry name" value="PROTEIN ADENYLYLTRANSFERASE MNTA-RELATED"/>
    <property type="match status" value="1"/>
</dbReference>
<dbReference type="Gene3D" id="3.30.460.10">
    <property type="entry name" value="Beta Polymerase, domain 2"/>
    <property type="match status" value="1"/>
</dbReference>
<keyword evidence="3" id="KW-1185">Reference proteome</keyword>
<dbReference type="Proteomes" id="UP000698924">
    <property type="component" value="Unassembled WGS sequence"/>
</dbReference>
<accession>A0AA41DAM4</accession>
<sequence length="104" mass="12030">MKTDVLIQLKDALQKLLPSGSHAYLYGSQARGDARPDSDWDILILLDKQKIEAEDYDNVSYPLVELGWSLNECISPVLYTVRDWMKYHFTPFFHNVKDEGILLL</sequence>
<evidence type="ECO:0000259" key="1">
    <source>
        <dbReference type="Pfam" id="PF01909"/>
    </source>
</evidence>
<feature type="domain" description="Polymerase nucleotidyl transferase" evidence="1">
    <location>
        <begin position="7"/>
        <end position="55"/>
    </location>
</feature>
<comment type="caution">
    <text evidence="2">The sequence shown here is derived from an EMBL/GenBank/DDBJ whole genome shotgun (WGS) entry which is preliminary data.</text>
</comment>